<gene>
    <name evidence="8" type="ORF">A9Q68_09050</name>
</gene>
<evidence type="ECO:0000313" key="9">
    <source>
        <dbReference type="Proteomes" id="UP000182015"/>
    </source>
</evidence>
<dbReference type="AlphaFoldDB" id="A0A1L8MKR0"/>
<evidence type="ECO:0000256" key="4">
    <source>
        <dbReference type="ARBA" id="ARBA00022683"/>
    </source>
</evidence>
<evidence type="ECO:0000256" key="2">
    <source>
        <dbReference type="ARBA" id="ARBA00022597"/>
    </source>
</evidence>
<evidence type="ECO:0000256" key="1">
    <source>
        <dbReference type="ARBA" id="ARBA00022448"/>
    </source>
</evidence>
<dbReference type="SUPFAM" id="SSF46973">
    <property type="entry name" value="Enzyme IIa from lactose specific PTS, IIa-lac"/>
    <property type="match status" value="1"/>
</dbReference>
<feature type="modified residue" description="Phosphohistidine; by HPr" evidence="7">
    <location>
        <position position="77"/>
    </location>
</feature>
<dbReference type="GO" id="GO:0016740">
    <property type="term" value="F:transferase activity"/>
    <property type="evidence" value="ECO:0007669"/>
    <property type="project" value="UniProtKB-KW"/>
</dbReference>
<dbReference type="InterPro" id="IPR003188">
    <property type="entry name" value="PTS_IIA_lac/cel"/>
</dbReference>
<dbReference type="CDD" id="cd00215">
    <property type="entry name" value="PTS_IIA_lac"/>
    <property type="match status" value="1"/>
</dbReference>
<accession>A0A1L8MKR0</accession>
<dbReference type="OrthoDB" id="350602at2"/>
<dbReference type="EMBL" id="LZDD01000003">
    <property type="protein sequence ID" value="OJF71333.1"/>
    <property type="molecule type" value="Genomic_DNA"/>
</dbReference>
<comment type="cofactor">
    <cofactor evidence="6">
        <name>Mg(2+)</name>
        <dbReference type="ChEBI" id="CHEBI:18420"/>
    </cofactor>
    <text evidence="6">Binds 1 Mg(2+) ion per trimer.</text>
</comment>
<evidence type="ECO:0000256" key="7">
    <source>
        <dbReference type="PROSITE-ProRule" id="PRU00418"/>
    </source>
</evidence>
<keyword evidence="2" id="KW-0762">Sugar transport</keyword>
<keyword evidence="1" id="KW-0813">Transport</keyword>
<feature type="binding site" evidence="6">
    <location>
        <position position="80"/>
    </location>
    <ligand>
        <name>Mg(2+)</name>
        <dbReference type="ChEBI" id="CHEBI:18420"/>
        <note>ligand shared between all trimeric partners</note>
    </ligand>
</feature>
<comment type="caution">
    <text evidence="8">The sequence shown here is derived from an EMBL/GenBank/DDBJ whole genome shotgun (WGS) entry which is preliminary data.</text>
</comment>
<evidence type="ECO:0000256" key="5">
    <source>
        <dbReference type="PIRSR" id="PIRSR000699-1"/>
    </source>
</evidence>
<dbReference type="InterPro" id="IPR036542">
    <property type="entry name" value="PTS_IIA_lac/cel_sf"/>
</dbReference>
<dbReference type="PANTHER" id="PTHR34382">
    <property type="entry name" value="PTS SYSTEM N,N'-DIACETYLCHITOBIOSE-SPECIFIC EIIA COMPONENT"/>
    <property type="match status" value="1"/>
</dbReference>
<dbReference type="Proteomes" id="UP000182015">
    <property type="component" value="Unassembled WGS sequence"/>
</dbReference>
<evidence type="ECO:0000313" key="8">
    <source>
        <dbReference type="EMBL" id="OJF71333.1"/>
    </source>
</evidence>
<dbReference type="Gene3D" id="1.20.58.80">
    <property type="entry name" value="Phosphotransferase system, lactose/cellobiose-type IIA subunit"/>
    <property type="match status" value="1"/>
</dbReference>
<dbReference type="RefSeq" id="WP_071794397.1">
    <property type="nucleotide sequence ID" value="NZ_LZDD01000003.1"/>
</dbReference>
<keyword evidence="9" id="KW-1185">Reference proteome</keyword>
<sequence length="102" mass="11324">MEQKDLESSINLIIHAGNAKSSAMEAIALVKDGKHDEADLKMKEADQEIAEAHKAQTALLTKEANGEMTPFSLLLVHSQDHLMTAITFLDLAREVIDIYKMF</sequence>
<dbReference type="PANTHER" id="PTHR34382:SF7">
    <property type="entry name" value="PTS SYSTEM N,N'-DIACETYLCHITOBIOSE-SPECIFIC EIIA COMPONENT"/>
    <property type="match status" value="1"/>
</dbReference>
<evidence type="ECO:0000256" key="6">
    <source>
        <dbReference type="PIRSR" id="PIRSR000699-2"/>
    </source>
</evidence>
<evidence type="ECO:0000256" key="3">
    <source>
        <dbReference type="ARBA" id="ARBA00022679"/>
    </source>
</evidence>
<dbReference type="PIRSF" id="PIRSF000699">
    <property type="entry name" value="PTS_IILac_III"/>
    <property type="match status" value="1"/>
</dbReference>
<dbReference type="GO" id="GO:0009401">
    <property type="term" value="P:phosphoenolpyruvate-dependent sugar phosphotransferase system"/>
    <property type="evidence" value="ECO:0007669"/>
    <property type="project" value="UniProtKB-KW"/>
</dbReference>
<dbReference type="GO" id="GO:0046872">
    <property type="term" value="F:metal ion binding"/>
    <property type="evidence" value="ECO:0007669"/>
    <property type="project" value="UniProtKB-KW"/>
</dbReference>
<keyword evidence="6" id="KW-0460">Magnesium</keyword>
<dbReference type="PROSITE" id="PS51095">
    <property type="entry name" value="PTS_EIIA_TYPE_3"/>
    <property type="match status" value="1"/>
</dbReference>
<feature type="active site" description="Tele-phosphohistidine intermediate" evidence="5">
    <location>
        <position position="77"/>
    </location>
</feature>
<reference evidence="9" key="1">
    <citation type="submission" date="2016-06" db="EMBL/GenBank/DDBJ databases">
        <authorList>
            <person name="de Vries S.P.W."/>
            <person name="Hadjirin N.F."/>
            <person name="Lay E.M."/>
            <person name="Zadoks R.N."/>
            <person name="Peacock S.J."/>
            <person name="Parkhill J."/>
            <person name="Grant A.J."/>
            <person name="Mcdougall S."/>
            <person name="Holmes M.A."/>
        </authorList>
    </citation>
    <scope>NUCLEOTIDE SEQUENCE [LARGE SCALE GENOMIC DNA]</scope>
    <source>
        <strain evidence="9">NZ1587</strain>
    </source>
</reference>
<name>A0A1L8MKR0_9STRE</name>
<protein>
    <submittedName>
        <fullName evidence="8">PTS mannose transporter subunit IIA</fullName>
    </submittedName>
</protein>
<organism evidence="8 9">
    <name type="scientific">Streptococcus bovimastitidis</name>
    <dbReference type="NCBI Taxonomy" id="1856638"/>
    <lineage>
        <taxon>Bacteria</taxon>
        <taxon>Bacillati</taxon>
        <taxon>Bacillota</taxon>
        <taxon>Bacilli</taxon>
        <taxon>Lactobacillales</taxon>
        <taxon>Streptococcaceae</taxon>
        <taxon>Streptococcus</taxon>
    </lineage>
</organism>
<keyword evidence="3" id="KW-0808">Transferase</keyword>
<keyword evidence="4" id="KW-0598">Phosphotransferase system</keyword>
<keyword evidence="6" id="KW-0479">Metal-binding</keyword>
<dbReference type="STRING" id="1856638.A9Q68_09050"/>
<proteinExistence type="predicted"/>
<dbReference type="Pfam" id="PF02255">
    <property type="entry name" value="PTS_IIA"/>
    <property type="match status" value="1"/>
</dbReference>